<sequence>MIDLRISLDESNDEDYNVIFDENSFSYKIISVSDLKIDLENDNGKNNVPSSPKPMIDYLDDLDCFNDFKNEFPVIVYNDGLTSKSNLKIEPPVRMSDKKIGLDVVDTLCFQLGGARRRMTWKQFVLALGLNTKLEMADAGGEAPEKVTDVDLFYLHSMDRRTANVSHLLAQYLFRHADERKSEASCQEVTSLGVWILILDSNLIGSSRLPYQIHARPRTGDASTSAAPWTDDQPDP</sequence>
<accession>A0A6L2J0I8</accession>
<comment type="caution">
    <text evidence="2">The sequence shown here is derived from an EMBL/GenBank/DDBJ whole genome shotgun (WGS) entry which is preliminary data.</text>
</comment>
<dbReference type="EMBL" id="BKCJ010000143">
    <property type="protein sequence ID" value="GEU30271.1"/>
    <property type="molecule type" value="Genomic_DNA"/>
</dbReference>
<name>A0A6L2J0I8_TANCI</name>
<evidence type="ECO:0000256" key="1">
    <source>
        <dbReference type="SAM" id="MobiDB-lite"/>
    </source>
</evidence>
<dbReference type="AlphaFoldDB" id="A0A6L2J0I8"/>
<organism evidence="2">
    <name type="scientific">Tanacetum cinerariifolium</name>
    <name type="common">Dalmatian daisy</name>
    <name type="synonym">Chrysanthemum cinerariifolium</name>
    <dbReference type="NCBI Taxonomy" id="118510"/>
    <lineage>
        <taxon>Eukaryota</taxon>
        <taxon>Viridiplantae</taxon>
        <taxon>Streptophyta</taxon>
        <taxon>Embryophyta</taxon>
        <taxon>Tracheophyta</taxon>
        <taxon>Spermatophyta</taxon>
        <taxon>Magnoliopsida</taxon>
        <taxon>eudicotyledons</taxon>
        <taxon>Gunneridae</taxon>
        <taxon>Pentapetalae</taxon>
        <taxon>asterids</taxon>
        <taxon>campanulids</taxon>
        <taxon>Asterales</taxon>
        <taxon>Asteraceae</taxon>
        <taxon>Asteroideae</taxon>
        <taxon>Anthemideae</taxon>
        <taxon>Anthemidinae</taxon>
        <taxon>Tanacetum</taxon>
    </lineage>
</organism>
<feature type="region of interest" description="Disordered" evidence="1">
    <location>
        <begin position="216"/>
        <end position="236"/>
    </location>
</feature>
<gene>
    <name evidence="2" type="ORF">Tci_002249</name>
</gene>
<protein>
    <submittedName>
        <fullName evidence="2">Uncharacterized protein</fullName>
    </submittedName>
</protein>
<reference evidence="2" key="1">
    <citation type="journal article" date="2019" name="Sci. Rep.">
        <title>Draft genome of Tanacetum cinerariifolium, the natural source of mosquito coil.</title>
        <authorList>
            <person name="Yamashiro T."/>
            <person name="Shiraishi A."/>
            <person name="Satake H."/>
            <person name="Nakayama K."/>
        </authorList>
    </citation>
    <scope>NUCLEOTIDE SEQUENCE</scope>
</reference>
<proteinExistence type="predicted"/>
<evidence type="ECO:0000313" key="2">
    <source>
        <dbReference type="EMBL" id="GEU30271.1"/>
    </source>
</evidence>